<sequence>LPPKAAFSYRIETARRCQLGTLPGSTLVSALSHLCQLHDFHDLGRQEYYTATWKEANTWTQLTARLSHNAAPCSASTYNPPTPPHPPLIWLQVCAKEAEYHWKPCGAAQSQPRGEGGGKRK</sequence>
<feature type="non-terminal residue" evidence="1">
    <location>
        <position position="1"/>
    </location>
</feature>
<keyword evidence="2" id="KW-1185">Reference proteome</keyword>
<accession>A0ACB9W4V5</accession>
<gene>
    <name evidence="1" type="ORF">KUCAC02_000187</name>
</gene>
<feature type="non-terminal residue" evidence="1">
    <location>
        <position position="121"/>
    </location>
</feature>
<protein>
    <submittedName>
        <fullName evidence="1">Uncharacterized protein</fullName>
    </submittedName>
</protein>
<dbReference type="EMBL" id="CM043802">
    <property type="protein sequence ID" value="KAI4808118.1"/>
    <property type="molecule type" value="Genomic_DNA"/>
</dbReference>
<organism evidence="1 2">
    <name type="scientific">Chaenocephalus aceratus</name>
    <name type="common">Blackfin icefish</name>
    <name type="synonym">Chaenichthys aceratus</name>
    <dbReference type="NCBI Taxonomy" id="36190"/>
    <lineage>
        <taxon>Eukaryota</taxon>
        <taxon>Metazoa</taxon>
        <taxon>Chordata</taxon>
        <taxon>Craniata</taxon>
        <taxon>Vertebrata</taxon>
        <taxon>Euteleostomi</taxon>
        <taxon>Actinopterygii</taxon>
        <taxon>Neopterygii</taxon>
        <taxon>Teleostei</taxon>
        <taxon>Neoteleostei</taxon>
        <taxon>Acanthomorphata</taxon>
        <taxon>Eupercaria</taxon>
        <taxon>Perciformes</taxon>
        <taxon>Notothenioidei</taxon>
        <taxon>Channichthyidae</taxon>
        <taxon>Chaenocephalus</taxon>
    </lineage>
</organism>
<evidence type="ECO:0000313" key="2">
    <source>
        <dbReference type="Proteomes" id="UP001057452"/>
    </source>
</evidence>
<comment type="caution">
    <text evidence="1">The sequence shown here is derived from an EMBL/GenBank/DDBJ whole genome shotgun (WGS) entry which is preliminary data.</text>
</comment>
<reference evidence="1" key="1">
    <citation type="submission" date="2022-05" db="EMBL/GenBank/DDBJ databases">
        <title>Chromosome-level genome of Chaenocephalus aceratus.</title>
        <authorList>
            <person name="Park H."/>
        </authorList>
    </citation>
    <scope>NUCLEOTIDE SEQUENCE</scope>
    <source>
        <strain evidence="1">KU_202001</strain>
    </source>
</reference>
<dbReference type="Proteomes" id="UP001057452">
    <property type="component" value="Chromosome 18"/>
</dbReference>
<proteinExistence type="predicted"/>
<name>A0ACB9W4V5_CHAAC</name>
<evidence type="ECO:0000313" key="1">
    <source>
        <dbReference type="EMBL" id="KAI4808118.1"/>
    </source>
</evidence>